<dbReference type="PROSITE" id="PS50048">
    <property type="entry name" value="ZN2_CY6_FUNGAL_2"/>
    <property type="match status" value="1"/>
</dbReference>
<dbReference type="InterPro" id="IPR001138">
    <property type="entry name" value="Zn2Cys6_DnaBD"/>
</dbReference>
<comment type="subcellular location">
    <subcellularLocation>
        <location evidence="1">Nucleus</location>
    </subcellularLocation>
</comment>
<reference evidence="7" key="1">
    <citation type="journal article" date="2014" name="Genome Announc.">
        <title>De novo whole-genome sequence and genome annotation of Lichtheimia ramosa.</title>
        <authorList>
            <person name="Linde J."/>
            <person name="Schwartze V."/>
            <person name="Binder U."/>
            <person name="Lass-Florl C."/>
            <person name="Voigt K."/>
            <person name="Horn F."/>
        </authorList>
    </citation>
    <scope>NUCLEOTIDE SEQUENCE</scope>
    <source>
        <strain evidence="7">JMRC FSU:6197</strain>
    </source>
</reference>
<dbReference type="OrthoDB" id="39175at2759"/>
<dbReference type="InterPro" id="IPR050987">
    <property type="entry name" value="AtrR-like"/>
</dbReference>
<feature type="compositionally biased region" description="Polar residues" evidence="5">
    <location>
        <begin position="1012"/>
        <end position="1028"/>
    </location>
</feature>
<feature type="region of interest" description="Disordered" evidence="5">
    <location>
        <begin position="1002"/>
        <end position="1035"/>
    </location>
</feature>
<dbReference type="GO" id="GO:0008270">
    <property type="term" value="F:zinc ion binding"/>
    <property type="evidence" value="ECO:0007669"/>
    <property type="project" value="InterPro"/>
</dbReference>
<evidence type="ECO:0000256" key="5">
    <source>
        <dbReference type="SAM" id="MobiDB-lite"/>
    </source>
</evidence>
<sequence length="1159" mass="129887">MTLASLRWFTSSTQDFPFKRHKVPRACQHCRRKKIRCDGKKPCGRCVQQNLECSYAEQRPTGARRSSDPVSKNATTSTTVSSPPCRQPLSPSPSPSPKQQQQQQKHHFIRERLDRISFSDDLYDSMSLQYNHESTIHRSQLFNNNKCLPPLMYDFFHFTSQPHSIWTAFIKRFKNYHRIIINQQQQSTLKSQQETTTATRDLLEEALTIFERHHLLYSSLFDIEKLRKNTLCPQFLSHMSNVPDTKDATTVYAILALVFRAAFQSLATLFPNDMATTLEHCAIAFANEAQHRFLRITFFETAISKDTETLFGLVAVAILLTHYLCTALCQENAYMILHLGIGYALRCSLGSSVKAFDSHGRKSKRRNSTKRMTEDRWRRMYLVLNAWQIWMSFYLHRDMTVADNEYDKSTTISSSSSLADIARDCSLSPEKDWALHAVVDYVDLLQRITNTDMDCMDIKDEMDQLSQRACISDFKETNLPACTLSLFHHVLSIQLFSCQQQDDPSKTGNERMILDVCGNSAAKIVDIIDGLTMEYHAPMTKASKQHDPINTAVLYPLCLATSTISTLYRLHHHHPPTNNRRGSSQKSPIPDANLPIFKLRRLLNPICSQVSAASVISSTLDEIQAAVRRSSTSCSRSSSSSSTGTLATLASSQQEERQHHPPSEEMTWQMNSTHLDQQQDDSDNVRTTTLAEDEDDILLPDDLFKSSTSRYIYPPRTRNEIDLQQLDKLFHNNDLRSNSAIATYHHHGNSATQGVDFCGMTTTTTPALSSQSISERGQKRRFTYSTGPVKRTRGGIDTLSCYGNETASQQQSTLSYESRERSATAMTNNPNTFPVPDQLAEESPVGFPLYADDESFLLMDIQANAMAAAAASVTNFNSERDNNTHHSTSTATATTRPVENVSSGAVPPPPPPPPPPSSSTSSSEPFITGILEDNDDSIPRQLPPPPKHQQQMPKNWSAISHQQQQGKRHEPFKDSVLETLHPNTLGSTSTTATMGMYPIVQSNHQQQQQQQLYSSTTHSTPAHQQQHQQHGETAETQGDDHMVPYFFNVADPLAQPTTTTNAWMTTTRPKLMTTSSQLSSSSSSQHSSWRNMASQQQNPSFAAAVRQHHERGILNHHGHATAAAQWLHMPPTAAAVAAAATDKILPVTANDMLATWPNG</sequence>
<evidence type="ECO:0000256" key="3">
    <source>
        <dbReference type="ARBA" id="ARBA00023125"/>
    </source>
</evidence>
<dbReference type="CDD" id="cd12148">
    <property type="entry name" value="fungal_TF_MHR"/>
    <property type="match status" value="1"/>
</dbReference>
<evidence type="ECO:0000313" key="7">
    <source>
        <dbReference type="EMBL" id="CDS09696.1"/>
    </source>
</evidence>
<evidence type="ECO:0000256" key="1">
    <source>
        <dbReference type="ARBA" id="ARBA00004123"/>
    </source>
</evidence>
<feature type="compositionally biased region" description="Low complexity" evidence="5">
    <location>
        <begin position="1075"/>
        <end position="1088"/>
    </location>
</feature>
<feature type="compositionally biased region" description="Basic and acidic residues" evidence="5">
    <location>
        <begin position="654"/>
        <end position="663"/>
    </location>
</feature>
<feature type="compositionally biased region" description="Polar residues" evidence="5">
    <location>
        <begin position="1089"/>
        <end position="1100"/>
    </location>
</feature>
<feature type="region of interest" description="Disordered" evidence="5">
    <location>
        <begin position="877"/>
        <end position="970"/>
    </location>
</feature>
<evidence type="ECO:0000256" key="2">
    <source>
        <dbReference type="ARBA" id="ARBA00022723"/>
    </source>
</evidence>
<dbReference type="EMBL" id="LK023335">
    <property type="protein sequence ID" value="CDS09696.1"/>
    <property type="molecule type" value="Genomic_DNA"/>
</dbReference>
<dbReference type="PANTHER" id="PTHR46910:SF3">
    <property type="entry name" value="HALOTOLERANCE PROTEIN 9-RELATED"/>
    <property type="match status" value="1"/>
</dbReference>
<dbReference type="PANTHER" id="PTHR46910">
    <property type="entry name" value="TRANSCRIPTION FACTOR PDR1"/>
    <property type="match status" value="1"/>
</dbReference>
<dbReference type="Gene3D" id="4.10.240.10">
    <property type="entry name" value="Zn(2)-C6 fungal-type DNA-binding domain"/>
    <property type="match status" value="1"/>
</dbReference>
<dbReference type="GO" id="GO:0000981">
    <property type="term" value="F:DNA-binding transcription factor activity, RNA polymerase II-specific"/>
    <property type="evidence" value="ECO:0007669"/>
    <property type="project" value="InterPro"/>
</dbReference>
<dbReference type="GO" id="GO:0005634">
    <property type="term" value="C:nucleus"/>
    <property type="evidence" value="ECO:0007669"/>
    <property type="project" value="UniProtKB-SubCell"/>
</dbReference>
<keyword evidence="4" id="KW-0539">Nucleus</keyword>
<dbReference type="InterPro" id="IPR036864">
    <property type="entry name" value="Zn2-C6_fun-type_DNA-bd_sf"/>
</dbReference>
<dbReference type="CDD" id="cd00067">
    <property type="entry name" value="GAL4"/>
    <property type="match status" value="1"/>
</dbReference>
<dbReference type="PROSITE" id="PS00463">
    <property type="entry name" value="ZN2_CY6_FUNGAL_1"/>
    <property type="match status" value="1"/>
</dbReference>
<dbReference type="AlphaFoldDB" id="A0A077WQ46"/>
<feature type="compositionally biased region" description="Pro residues" evidence="5">
    <location>
        <begin position="906"/>
        <end position="917"/>
    </location>
</feature>
<keyword evidence="3" id="KW-0238">DNA-binding</keyword>
<keyword evidence="2" id="KW-0479">Metal-binding</keyword>
<accession>A0A077WQ46</accession>
<feature type="compositionally biased region" description="Low complexity" evidence="5">
    <location>
        <begin position="885"/>
        <end position="895"/>
    </location>
</feature>
<feature type="compositionally biased region" description="Polar residues" evidence="5">
    <location>
        <begin position="68"/>
        <end position="80"/>
    </location>
</feature>
<dbReference type="GO" id="GO:0003677">
    <property type="term" value="F:DNA binding"/>
    <property type="evidence" value="ECO:0007669"/>
    <property type="project" value="UniProtKB-KW"/>
</dbReference>
<feature type="region of interest" description="Disordered" evidence="5">
    <location>
        <begin position="629"/>
        <end position="665"/>
    </location>
</feature>
<proteinExistence type="predicted"/>
<feature type="domain" description="Zn(2)-C6 fungal-type" evidence="6">
    <location>
        <begin position="26"/>
        <end position="55"/>
    </location>
</feature>
<dbReference type="Pfam" id="PF00172">
    <property type="entry name" value="Zn_clus"/>
    <property type="match status" value="1"/>
</dbReference>
<feature type="region of interest" description="Disordered" evidence="5">
    <location>
        <begin position="1072"/>
        <end position="1102"/>
    </location>
</feature>
<feature type="compositionally biased region" description="Low complexity" evidence="5">
    <location>
        <begin position="629"/>
        <end position="652"/>
    </location>
</feature>
<dbReference type="SMART" id="SM00066">
    <property type="entry name" value="GAL4"/>
    <property type="match status" value="1"/>
</dbReference>
<organism evidence="7">
    <name type="scientific">Lichtheimia ramosa</name>
    <dbReference type="NCBI Taxonomy" id="688394"/>
    <lineage>
        <taxon>Eukaryota</taxon>
        <taxon>Fungi</taxon>
        <taxon>Fungi incertae sedis</taxon>
        <taxon>Mucoromycota</taxon>
        <taxon>Mucoromycotina</taxon>
        <taxon>Mucoromycetes</taxon>
        <taxon>Mucorales</taxon>
        <taxon>Lichtheimiaceae</taxon>
        <taxon>Lichtheimia</taxon>
    </lineage>
</organism>
<evidence type="ECO:0000256" key="4">
    <source>
        <dbReference type="ARBA" id="ARBA00023242"/>
    </source>
</evidence>
<gene>
    <name evidence="7" type="ORF">LRAMOSA02373</name>
</gene>
<evidence type="ECO:0000259" key="6">
    <source>
        <dbReference type="PROSITE" id="PS50048"/>
    </source>
</evidence>
<feature type="region of interest" description="Disordered" evidence="5">
    <location>
        <begin position="57"/>
        <end position="107"/>
    </location>
</feature>
<name>A0A077WQ46_9FUNG</name>
<dbReference type="SUPFAM" id="SSF57701">
    <property type="entry name" value="Zn2/Cys6 DNA-binding domain"/>
    <property type="match status" value="1"/>
</dbReference>
<protein>
    <recommendedName>
        <fullName evidence="6">Zn(2)-C6 fungal-type domain-containing protein</fullName>
    </recommendedName>
</protein>